<dbReference type="InterPro" id="IPR008974">
    <property type="entry name" value="TRAF-like"/>
</dbReference>
<dbReference type="Gene3D" id="2.60.210.10">
    <property type="entry name" value="Apoptosis, Tumor Necrosis Factor Receptor Associated Protein 2, Chain A"/>
    <property type="match status" value="2"/>
</dbReference>
<protein>
    <recommendedName>
        <fullName evidence="1">MATH domain-containing protein</fullName>
    </recommendedName>
</protein>
<comment type="caution">
    <text evidence="2">The sequence shown here is derived from an EMBL/GenBank/DDBJ whole genome shotgun (WGS) entry which is preliminary data.</text>
</comment>
<organism evidence="2 3">
    <name type="scientific">Escallonia herrerae</name>
    <dbReference type="NCBI Taxonomy" id="1293975"/>
    <lineage>
        <taxon>Eukaryota</taxon>
        <taxon>Viridiplantae</taxon>
        <taxon>Streptophyta</taxon>
        <taxon>Embryophyta</taxon>
        <taxon>Tracheophyta</taxon>
        <taxon>Spermatophyta</taxon>
        <taxon>Magnoliopsida</taxon>
        <taxon>eudicotyledons</taxon>
        <taxon>Gunneridae</taxon>
        <taxon>Pentapetalae</taxon>
        <taxon>asterids</taxon>
        <taxon>campanulids</taxon>
        <taxon>Escalloniales</taxon>
        <taxon>Escalloniaceae</taxon>
        <taxon>Escallonia</taxon>
    </lineage>
</organism>
<dbReference type="SUPFAM" id="SSF49599">
    <property type="entry name" value="TRAF domain-like"/>
    <property type="match status" value="2"/>
</dbReference>
<name>A0AA89AWX6_9ASTE</name>
<keyword evidence="3" id="KW-1185">Reference proteome</keyword>
<evidence type="ECO:0000313" key="3">
    <source>
        <dbReference type="Proteomes" id="UP001188597"/>
    </source>
</evidence>
<dbReference type="Pfam" id="PF22486">
    <property type="entry name" value="MATH_2"/>
    <property type="match status" value="2"/>
</dbReference>
<feature type="domain" description="MATH" evidence="1">
    <location>
        <begin position="32"/>
        <end position="167"/>
    </location>
</feature>
<sequence length="323" mass="37206">MNPVRGCPQLSSEVGVFCCRTGYITSTREAPPSHYSLTLEPFSLFLDSKNEKFESDVFDGAGKKWRLSFYPNRQSGDGGHKYISLGLEIIDEDPFRRGWKVNFHCKMFVLDQKAVNYTVFEEKSSKPRTFYGIIRECIFDQLMTVEDLMDKTKGYIVKDKCVFGVEITVLGDAMRGESLILNKVPESKIFTWTILSLEDAGKENFSDEFEINGHKWKLFMYPEGDQKARKGYLSLFLCLANTNSIPLGRKVYVEYKLRIKHRLGTKHYEKEGHDSVSKEVTKVGFSDFIQLGEIYEESNGYLFNKSMTIQGEIKVLLSYNYLE</sequence>
<dbReference type="AlphaFoldDB" id="A0AA89AWX6"/>
<dbReference type="PROSITE" id="PS50144">
    <property type="entry name" value="MATH"/>
    <property type="match status" value="2"/>
</dbReference>
<accession>A0AA89AWX6</accession>
<evidence type="ECO:0000259" key="1">
    <source>
        <dbReference type="PROSITE" id="PS50144"/>
    </source>
</evidence>
<gene>
    <name evidence="2" type="ORF">RJ639_005091</name>
</gene>
<dbReference type="Proteomes" id="UP001188597">
    <property type="component" value="Unassembled WGS sequence"/>
</dbReference>
<dbReference type="PANTHER" id="PTHR46162">
    <property type="entry name" value="TRAF-LIKE FAMILY PROTEIN"/>
    <property type="match status" value="1"/>
</dbReference>
<dbReference type="EMBL" id="JAVXUP010000931">
    <property type="protein sequence ID" value="KAK3018525.1"/>
    <property type="molecule type" value="Genomic_DNA"/>
</dbReference>
<dbReference type="InterPro" id="IPR002083">
    <property type="entry name" value="MATH/TRAF_dom"/>
</dbReference>
<reference evidence="2" key="1">
    <citation type="submission" date="2022-12" db="EMBL/GenBank/DDBJ databases">
        <title>Draft genome assemblies for two species of Escallonia (Escalloniales).</title>
        <authorList>
            <person name="Chanderbali A."/>
            <person name="Dervinis C."/>
            <person name="Anghel I."/>
            <person name="Soltis D."/>
            <person name="Soltis P."/>
            <person name="Zapata F."/>
        </authorList>
    </citation>
    <scope>NUCLEOTIDE SEQUENCE</scope>
    <source>
        <strain evidence="2">UCBG64.0493</strain>
        <tissue evidence="2">Leaf</tissue>
    </source>
</reference>
<proteinExistence type="predicted"/>
<dbReference type="CDD" id="cd00121">
    <property type="entry name" value="MATH"/>
    <property type="match status" value="2"/>
</dbReference>
<feature type="domain" description="MATH" evidence="1">
    <location>
        <begin position="187"/>
        <end position="313"/>
    </location>
</feature>
<dbReference type="SMART" id="SM00061">
    <property type="entry name" value="MATH"/>
    <property type="match status" value="2"/>
</dbReference>
<evidence type="ECO:0000313" key="2">
    <source>
        <dbReference type="EMBL" id="KAK3018525.1"/>
    </source>
</evidence>
<dbReference type="PANTHER" id="PTHR46162:SF40">
    <property type="entry name" value="TRAF-LIKE FAMILY PROTEIN"/>
    <property type="match status" value="1"/>
</dbReference>